<accession>A0A2M9XFK1</accession>
<keyword evidence="6 13" id="KW-0808">Transferase</keyword>
<dbReference type="EMBL" id="NPDN01000003">
    <property type="protein sequence ID" value="PJZ26450.1"/>
    <property type="molecule type" value="Genomic_DNA"/>
</dbReference>
<dbReference type="InterPro" id="IPR000537">
    <property type="entry name" value="UbiA_prenyltransferase"/>
</dbReference>
<feature type="transmembrane region" description="Helical" evidence="12">
    <location>
        <begin position="274"/>
        <end position="299"/>
    </location>
</feature>
<dbReference type="PANTHER" id="PTHR11048">
    <property type="entry name" value="PRENYLTRANSFERASES"/>
    <property type="match status" value="1"/>
</dbReference>
<organism evidence="13 14">
    <name type="scientific">Leptospira hartskeerlii</name>
    <dbReference type="NCBI Taxonomy" id="2023177"/>
    <lineage>
        <taxon>Bacteria</taxon>
        <taxon>Pseudomonadati</taxon>
        <taxon>Spirochaetota</taxon>
        <taxon>Spirochaetia</taxon>
        <taxon>Leptospirales</taxon>
        <taxon>Leptospiraceae</taxon>
        <taxon>Leptospira</taxon>
    </lineage>
</organism>
<dbReference type="GO" id="GO:0006744">
    <property type="term" value="P:ubiquinone biosynthetic process"/>
    <property type="evidence" value="ECO:0007669"/>
    <property type="project" value="UniProtKB-KW"/>
</dbReference>
<keyword evidence="4" id="KW-1003">Cell membrane</keyword>
<gene>
    <name evidence="13" type="ORF">CH357_05680</name>
</gene>
<dbReference type="InterPro" id="IPR006371">
    <property type="entry name" value="Polyprenyltransferase_UbiA-li"/>
</dbReference>
<evidence type="ECO:0000256" key="1">
    <source>
        <dbReference type="ARBA" id="ARBA00001946"/>
    </source>
</evidence>
<feature type="transmembrane region" description="Helical" evidence="12">
    <location>
        <begin position="228"/>
        <end position="254"/>
    </location>
</feature>
<evidence type="ECO:0000256" key="8">
    <source>
        <dbReference type="ARBA" id="ARBA00022692"/>
    </source>
</evidence>
<dbReference type="NCBIfam" id="TIGR01475">
    <property type="entry name" value="ubiA_other"/>
    <property type="match status" value="1"/>
</dbReference>
<keyword evidence="5" id="KW-0997">Cell inner membrane</keyword>
<reference evidence="13 14" key="1">
    <citation type="submission" date="2017-07" db="EMBL/GenBank/DDBJ databases">
        <title>Leptospira spp. isolated from tropical soils.</title>
        <authorList>
            <person name="Thibeaux R."/>
            <person name="Iraola G."/>
            <person name="Ferres I."/>
            <person name="Bierque E."/>
            <person name="Girault D."/>
            <person name="Soupe-Gilbert M.-E."/>
            <person name="Picardeau M."/>
            <person name="Goarant C."/>
        </authorList>
    </citation>
    <scope>NUCLEOTIDE SEQUENCE [LARGE SCALE GENOMIC DNA]</scope>
    <source>
        <strain evidence="13 14">MCA1-C-A1</strain>
    </source>
</reference>
<keyword evidence="9 12" id="KW-1133">Transmembrane helix</keyword>
<proteinExistence type="inferred from homology"/>
<evidence type="ECO:0000256" key="9">
    <source>
        <dbReference type="ARBA" id="ARBA00022989"/>
    </source>
</evidence>
<keyword evidence="10 12" id="KW-0472">Membrane</keyword>
<evidence type="ECO:0000256" key="7">
    <source>
        <dbReference type="ARBA" id="ARBA00022688"/>
    </source>
</evidence>
<feature type="transmembrane region" description="Helical" evidence="12">
    <location>
        <begin position="121"/>
        <end position="137"/>
    </location>
</feature>
<evidence type="ECO:0000313" key="14">
    <source>
        <dbReference type="Proteomes" id="UP000232196"/>
    </source>
</evidence>
<keyword evidence="14" id="KW-1185">Reference proteome</keyword>
<evidence type="ECO:0000256" key="11">
    <source>
        <dbReference type="ARBA" id="ARBA00034524"/>
    </source>
</evidence>
<evidence type="ECO:0000256" key="12">
    <source>
        <dbReference type="SAM" id="Phobius"/>
    </source>
</evidence>
<evidence type="ECO:0000256" key="4">
    <source>
        <dbReference type="ARBA" id="ARBA00022475"/>
    </source>
</evidence>
<dbReference type="OrthoDB" id="9782418at2"/>
<dbReference type="Pfam" id="PF01040">
    <property type="entry name" value="UbiA"/>
    <property type="match status" value="1"/>
</dbReference>
<dbReference type="Proteomes" id="UP000232196">
    <property type="component" value="Unassembled WGS sequence"/>
</dbReference>
<feature type="transmembrane region" description="Helical" evidence="12">
    <location>
        <begin position="169"/>
        <end position="191"/>
    </location>
</feature>
<dbReference type="FunFam" id="1.10.357.140:FF:000008">
    <property type="entry name" value="4-hydroxybenzoate octaprenyltransferase"/>
    <property type="match status" value="1"/>
</dbReference>
<dbReference type="CDD" id="cd13959">
    <property type="entry name" value="PT_UbiA_COQ2"/>
    <property type="match status" value="1"/>
</dbReference>
<dbReference type="Gene3D" id="1.10.357.140">
    <property type="entry name" value="UbiA prenyltransferase"/>
    <property type="match status" value="1"/>
</dbReference>
<dbReference type="InterPro" id="IPR039653">
    <property type="entry name" value="Prenyltransferase"/>
</dbReference>
<dbReference type="AlphaFoldDB" id="A0A2M9XFK1"/>
<dbReference type="Gene3D" id="1.20.120.1780">
    <property type="entry name" value="UbiA prenyltransferase"/>
    <property type="match status" value="1"/>
</dbReference>
<dbReference type="GO" id="GO:0005886">
    <property type="term" value="C:plasma membrane"/>
    <property type="evidence" value="ECO:0007669"/>
    <property type="project" value="TreeGrafter"/>
</dbReference>
<comment type="caution">
    <text evidence="13">The sequence shown here is derived from an EMBL/GenBank/DDBJ whole genome shotgun (WGS) entry which is preliminary data.</text>
</comment>
<dbReference type="RefSeq" id="WP_100706238.1">
    <property type="nucleotide sequence ID" value="NZ_NPDL01000015.1"/>
</dbReference>
<dbReference type="GO" id="GO:0008412">
    <property type="term" value="F:4-hydroxybenzoate polyprenyltransferase activity"/>
    <property type="evidence" value="ECO:0007669"/>
    <property type="project" value="UniProtKB-EC"/>
</dbReference>
<feature type="transmembrane region" description="Helical" evidence="12">
    <location>
        <begin position="144"/>
        <end position="163"/>
    </location>
</feature>
<dbReference type="FunFam" id="1.20.120.1780:FF:000001">
    <property type="entry name" value="4-hydroxybenzoate octaprenyltransferase"/>
    <property type="match status" value="1"/>
</dbReference>
<evidence type="ECO:0000256" key="6">
    <source>
        <dbReference type="ARBA" id="ARBA00022679"/>
    </source>
</evidence>
<dbReference type="InterPro" id="IPR044878">
    <property type="entry name" value="UbiA_sf"/>
</dbReference>
<evidence type="ECO:0000256" key="3">
    <source>
        <dbReference type="ARBA" id="ARBA00005985"/>
    </source>
</evidence>
<name>A0A2M9XFK1_9LEPT</name>
<evidence type="ECO:0000256" key="5">
    <source>
        <dbReference type="ARBA" id="ARBA00022519"/>
    </source>
</evidence>
<evidence type="ECO:0000313" key="13">
    <source>
        <dbReference type="EMBL" id="PJZ26450.1"/>
    </source>
</evidence>
<comment type="cofactor">
    <cofactor evidence="1">
        <name>Mg(2+)</name>
        <dbReference type="ChEBI" id="CHEBI:18420"/>
    </cofactor>
</comment>
<dbReference type="EC" id="2.5.1.39" evidence="11"/>
<comment type="similarity">
    <text evidence="3">Belongs to the UbiA prenyltransferase family.</text>
</comment>
<evidence type="ECO:0000256" key="2">
    <source>
        <dbReference type="ARBA" id="ARBA00004141"/>
    </source>
</evidence>
<comment type="subcellular location">
    <subcellularLocation>
        <location evidence="2">Membrane</location>
        <topology evidence="2">Multi-pass membrane protein</topology>
    </subcellularLocation>
</comment>
<keyword evidence="8 12" id="KW-0812">Transmembrane</keyword>
<sequence length="302" mass="33964">MASNTLAALGKYGRFIKFSHTLFALPFAGIAFVLAILQEPSLSLLAMGQKLFWILVCMVGARSAAMGFNRWADRKIDAKNPRTANREIPSGQISDFMAVVFILGASFVFFIGSWFLNPLSFYLSFPTLFLLLTYSYTKRFTFLCHFYLGLTIGLAPLATWIAIREEFSWIAGFWTLGLAFNLAGFDILYALQDREFDKKEGLHSVPVRFGEKGSFIISRISHILSVSFLAVAAWYAGFQGAFWAFLVFVAYLLFREQKIASENKDGNFPPSFYQIHSWISLVIFLGILAETGPGLVSLFSRF</sequence>
<dbReference type="PANTHER" id="PTHR11048:SF28">
    <property type="entry name" value="4-HYDROXYBENZOATE POLYPRENYLTRANSFERASE, MITOCHONDRIAL"/>
    <property type="match status" value="1"/>
</dbReference>
<feature type="transmembrane region" description="Helical" evidence="12">
    <location>
        <begin position="93"/>
        <end position="115"/>
    </location>
</feature>
<feature type="transmembrane region" description="Helical" evidence="12">
    <location>
        <begin position="51"/>
        <end position="72"/>
    </location>
</feature>
<feature type="transmembrane region" description="Helical" evidence="12">
    <location>
        <begin position="21"/>
        <end position="39"/>
    </location>
</feature>
<evidence type="ECO:0000256" key="10">
    <source>
        <dbReference type="ARBA" id="ARBA00023136"/>
    </source>
</evidence>
<keyword evidence="7" id="KW-0831">Ubiquinone biosynthesis</keyword>
<protein>
    <recommendedName>
        <fullName evidence="11">4-hydroxybenzoate polyprenyltransferase</fullName>
        <ecNumber evidence="11">2.5.1.39</ecNumber>
    </recommendedName>
</protein>